<comment type="caution">
    <text evidence="3">The sequence shown here is derived from an EMBL/GenBank/DDBJ whole genome shotgun (WGS) entry which is preliminary data.</text>
</comment>
<protein>
    <recommendedName>
        <fullName evidence="2">DUF6604 domain-containing protein</fullName>
    </recommendedName>
</protein>
<evidence type="ECO:0000256" key="1">
    <source>
        <dbReference type="SAM" id="MobiDB-lite"/>
    </source>
</evidence>
<dbReference type="OrthoDB" id="5238236at2759"/>
<feature type="region of interest" description="Disordered" evidence="1">
    <location>
        <begin position="21"/>
        <end position="47"/>
    </location>
</feature>
<accession>A0A8K0RB28</accession>
<dbReference type="AlphaFoldDB" id="A0A8K0RB28"/>
<evidence type="ECO:0000313" key="3">
    <source>
        <dbReference type="EMBL" id="KAH7088848.1"/>
    </source>
</evidence>
<feature type="domain" description="DUF6604" evidence="2">
    <location>
        <begin position="26"/>
        <end position="251"/>
    </location>
</feature>
<name>A0A8K0RB28_9PLEO</name>
<dbReference type="PANTHER" id="PTHR38795:SF1">
    <property type="entry name" value="DUF6604 DOMAIN-CONTAINING PROTEIN"/>
    <property type="match status" value="1"/>
</dbReference>
<feature type="compositionally biased region" description="Basic residues" evidence="1">
    <location>
        <begin position="29"/>
        <end position="46"/>
    </location>
</feature>
<gene>
    <name evidence="3" type="ORF">FB567DRAFT_578634</name>
</gene>
<reference evidence="3" key="1">
    <citation type="journal article" date="2021" name="Nat. Commun.">
        <title>Genetic determinants of endophytism in the Arabidopsis root mycobiome.</title>
        <authorList>
            <person name="Mesny F."/>
            <person name="Miyauchi S."/>
            <person name="Thiergart T."/>
            <person name="Pickel B."/>
            <person name="Atanasova L."/>
            <person name="Karlsson M."/>
            <person name="Huettel B."/>
            <person name="Barry K.W."/>
            <person name="Haridas S."/>
            <person name="Chen C."/>
            <person name="Bauer D."/>
            <person name="Andreopoulos W."/>
            <person name="Pangilinan J."/>
            <person name="LaButti K."/>
            <person name="Riley R."/>
            <person name="Lipzen A."/>
            <person name="Clum A."/>
            <person name="Drula E."/>
            <person name="Henrissat B."/>
            <person name="Kohler A."/>
            <person name="Grigoriev I.V."/>
            <person name="Martin F.M."/>
            <person name="Hacquard S."/>
        </authorList>
    </citation>
    <scope>NUCLEOTIDE SEQUENCE</scope>
    <source>
        <strain evidence="3">MPI-SDFR-AT-0120</strain>
    </source>
</reference>
<dbReference type="Pfam" id="PF20253">
    <property type="entry name" value="DUF6604"/>
    <property type="match status" value="1"/>
</dbReference>
<dbReference type="EMBL" id="JAGMVJ010000007">
    <property type="protein sequence ID" value="KAH7088848.1"/>
    <property type="molecule type" value="Genomic_DNA"/>
</dbReference>
<dbReference type="Proteomes" id="UP000813461">
    <property type="component" value="Unassembled WGS sequence"/>
</dbReference>
<evidence type="ECO:0000259" key="2">
    <source>
        <dbReference type="Pfam" id="PF20253"/>
    </source>
</evidence>
<dbReference type="InterPro" id="IPR046539">
    <property type="entry name" value="DUF6604"/>
</dbReference>
<dbReference type="PANTHER" id="PTHR38795">
    <property type="entry name" value="DUF6604 DOMAIN-CONTAINING PROTEIN"/>
    <property type="match status" value="1"/>
</dbReference>
<proteinExistence type="predicted"/>
<evidence type="ECO:0000313" key="4">
    <source>
        <dbReference type="Proteomes" id="UP000813461"/>
    </source>
</evidence>
<sequence length="808" mass="91539">MSSLDNEHTFLQLTSTGHEDRVVSAVSKSRARSKGAKKNKTNRKTGKSGIEKQYLIKVSDFVPLATAIADNGTMVLIPVALSKLFNRAIQSRKSVSTWVKSKSIGADSGSSTTHHYFVSILEDAFRLLRPFMSSGPRVAKNTQDRGDHGSNRIEDRFANLTVEDFAEVVEEEGIHEKDLPVVATVVLEQDDAELEDELKFATSTFVRDLRNIREIACDQWRLYKAGKVDLIVAAMTTDMTVRLVQKAEAEFDLVVKRPKQYPTTTHPLWTLLELWTTSNSLNTQIDEADGQDETGDVSISQAVCVDQICRGTSLADADIVGEQFGQPFVELANHLHKLVRQNNKCVKDLYSPFLPEHILEDIFQTAGETLRECQRWVTFLGFDEQWESLKQNKQVASHPVLKKLRKESNYLLRHNPILCGMHKYEIYLIYYAAGMKLEHQTLAIVMMAHLFITGGLENTIQTGLTLPNWPDMELALYAQDDAWIFGVYVGADKFSEEEHTVCTPTTDSITTRLTDSMAKPHSWDRLARQILQSQVQLSATDGAEGGWSTIRATTPSSLLESYARWLQADMPGLFFDWMQLGVTCSTTWEDIRDAVRPLPDWDPMAFNDEKPALEPTLDILLHDPNYPNFLEAAFSKVCRRLGAPPEFTYTDQVYSDLCLYTLAKCNYATGAMLHAPGPFHLSTLYKDWPEEKWRPRWEKLKHEQGNELSEMFMDAMLDHVKSQQRHLDPDHVEKYFRGTQDEKKFQDTLGGSLDDCMKQGHVPGPLLGRMAYVSRDDATLEIEEVQWMTLGEEDKNPYSEATVSGETK</sequence>
<organism evidence="3 4">
    <name type="scientific">Paraphoma chrysanthemicola</name>
    <dbReference type="NCBI Taxonomy" id="798071"/>
    <lineage>
        <taxon>Eukaryota</taxon>
        <taxon>Fungi</taxon>
        <taxon>Dikarya</taxon>
        <taxon>Ascomycota</taxon>
        <taxon>Pezizomycotina</taxon>
        <taxon>Dothideomycetes</taxon>
        <taxon>Pleosporomycetidae</taxon>
        <taxon>Pleosporales</taxon>
        <taxon>Pleosporineae</taxon>
        <taxon>Phaeosphaeriaceae</taxon>
        <taxon>Paraphoma</taxon>
    </lineage>
</organism>
<keyword evidence="4" id="KW-1185">Reference proteome</keyword>